<dbReference type="AlphaFoldDB" id="A0AAP2XNK4"/>
<accession>A0AAP2XNK4</accession>
<organism evidence="2 3">
    <name type="scientific">Faecalibacillus intestinalis</name>
    <dbReference type="NCBI Taxonomy" id="1982626"/>
    <lineage>
        <taxon>Bacteria</taxon>
        <taxon>Bacillati</taxon>
        <taxon>Bacillota</taxon>
        <taxon>Erysipelotrichia</taxon>
        <taxon>Erysipelotrichales</taxon>
        <taxon>Coprobacillaceae</taxon>
        <taxon>Faecalibacillus</taxon>
    </lineage>
</organism>
<reference evidence="2" key="1">
    <citation type="submission" date="2022-06" db="EMBL/GenBank/DDBJ databases">
        <title>Isolation of gut microbiota from human fecal samples.</title>
        <authorList>
            <person name="Pamer E.G."/>
            <person name="Barat B."/>
            <person name="Waligurski E."/>
            <person name="Medina S."/>
            <person name="Paddock L."/>
            <person name="Mostad J."/>
        </authorList>
    </citation>
    <scope>NUCLEOTIDE SEQUENCE</scope>
    <source>
        <strain evidence="2">DFI.6.24</strain>
    </source>
</reference>
<protein>
    <submittedName>
        <fullName evidence="2">Transposase</fullName>
    </submittedName>
</protein>
<dbReference type="Proteomes" id="UP001204814">
    <property type="component" value="Unassembled WGS sequence"/>
</dbReference>
<feature type="domain" description="ISXO2-like transposase" evidence="1">
    <location>
        <begin position="22"/>
        <end position="152"/>
    </location>
</feature>
<dbReference type="EMBL" id="JANGBO010000001">
    <property type="protein sequence ID" value="MCQ5060661.1"/>
    <property type="molecule type" value="Genomic_DNA"/>
</dbReference>
<dbReference type="RefSeq" id="WP_117347864.1">
    <property type="nucleotide sequence ID" value="NZ_JAJDKX010000001.1"/>
</dbReference>
<name>A0AAP2XNK4_9FIRM</name>
<dbReference type="Pfam" id="PF12762">
    <property type="entry name" value="DDE_Tnp_IS1595"/>
    <property type="match status" value="1"/>
</dbReference>
<dbReference type="InterPro" id="IPR024445">
    <property type="entry name" value="Tnp_ISXO2-like"/>
</dbReference>
<evidence type="ECO:0000259" key="1">
    <source>
        <dbReference type="Pfam" id="PF12762"/>
    </source>
</evidence>
<evidence type="ECO:0000313" key="3">
    <source>
        <dbReference type="Proteomes" id="UP001204814"/>
    </source>
</evidence>
<gene>
    <name evidence="2" type="ORF">NE542_02265</name>
</gene>
<sequence length="186" mass="21642">MTGAKLRKNLFIEYIIHFYKRSLRKSSKNKIKSSFTDNVMICTAVDRNNHIFIFVGKVGTTILSSEEVETIYKPHLENVTCISSDRCPSYRLLVTNLNVELHSFKADSKEKRGIYHINHVNYIHKAIADYFHLHHGISSKYLNEYLALIAYKCMNKLLDVEFGLIEIAKCNCTARWKNYVHRPNVV</sequence>
<evidence type="ECO:0000313" key="2">
    <source>
        <dbReference type="EMBL" id="MCQ5060661.1"/>
    </source>
</evidence>
<proteinExistence type="predicted"/>
<comment type="caution">
    <text evidence="2">The sequence shown here is derived from an EMBL/GenBank/DDBJ whole genome shotgun (WGS) entry which is preliminary data.</text>
</comment>